<evidence type="ECO:0000313" key="3">
    <source>
        <dbReference type="Proteomes" id="UP000075243"/>
    </source>
</evidence>
<name>A0A151R3C3_CAJCA</name>
<keyword evidence="3" id="KW-1185">Reference proteome</keyword>
<dbReference type="OMA" id="MLGSIHY"/>
<accession>A0A151R3C3</accession>
<dbReference type="PANTHER" id="PTHR11439">
    <property type="entry name" value="GAG-POL-RELATED RETROTRANSPOSON"/>
    <property type="match status" value="1"/>
</dbReference>
<gene>
    <name evidence="2" type="ORF">KK1_041843</name>
</gene>
<dbReference type="InterPro" id="IPR013103">
    <property type="entry name" value="RVT_2"/>
</dbReference>
<organism evidence="2 3">
    <name type="scientific">Cajanus cajan</name>
    <name type="common">Pigeon pea</name>
    <name type="synonym">Cajanus indicus</name>
    <dbReference type="NCBI Taxonomy" id="3821"/>
    <lineage>
        <taxon>Eukaryota</taxon>
        <taxon>Viridiplantae</taxon>
        <taxon>Streptophyta</taxon>
        <taxon>Embryophyta</taxon>
        <taxon>Tracheophyta</taxon>
        <taxon>Spermatophyta</taxon>
        <taxon>Magnoliopsida</taxon>
        <taxon>eudicotyledons</taxon>
        <taxon>Gunneridae</taxon>
        <taxon>Pentapetalae</taxon>
        <taxon>rosids</taxon>
        <taxon>fabids</taxon>
        <taxon>Fabales</taxon>
        <taxon>Fabaceae</taxon>
        <taxon>Papilionoideae</taxon>
        <taxon>50 kb inversion clade</taxon>
        <taxon>NPAAA clade</taxon>
        <taxon>indigoferoid/millettioid clade</taxon>
        <taxon>Phaseoleae</taxon>
        <taxon>Cajanus</taxon>
    </lineage>
</organism>
<evidence type="ECO:0000259" key="1">
    <source>
        <dbReference type="Pfam" id="PF07727"/>
    </source>
</evidence>
<dbReference type="Gramene" id="C.cajan_41028.t">
    <property type="protein sequence ID" value="C.cajan_41028.t.cds1"/>
    <property type="gene ID" value="C.cajan_41028"/>
</dbReference>
<proteinExistence type="predicted"/>
<sequence>MQSNIVYLLVYVDDIIITGNSSQFTQQLINQLNSIFSLKQLSKLDYFLGIEVRHLQNGSVLLTQSKYIRDLLQRTNMLEANAISSPMLSSYKLSIHGSDTLADSTFYRSVVGALQYATITRLELSFAVNKVCQFMAHPLESH</sequence>
<reference evidence="2" key="1">
    <citation type="journal article" date="2012" name="Nat. Biotechnol.">
        <title>Draft genome sequence of pigeonpea (Cajanus cajan), an orphan legume crop of resource-poor farmers.</title>
        <authorList>
            <person name="Varshney R.K."/>
            <person name="Chen W."/>
            <person name="Li Y."/>
            <person name="Bharti A.K."/>
            <person name="Saxena R.K."/>
            <person name="Schlueter J.A."/>
            <person name="Donoghue M.T."/>
            <person name="Azam S."/>
            <person name="Fan G."/>
            <person name="Whaley A.M."/>
            <person name="Farmer A.D."/>
            <person name="Sheridan J."/>
            <person name="Iwata A."/>
            <person name="Tuteja R."/>
            <person name="Penmetsa R.V."/>
            <person name="Wu W."/>
            <person name="Upadhyaya H.D."/>
            <person name="Yang S.P."/>
            <person name="Shah T."/>
            <person name="Saxena K.B."/>
            <person name="Michael T."/>
            <person name="McCombie W.R."/>
            <person name="Yang B."/>
            <person name="Zhang G."/>
            <person name="Yang H."/>
            <person name="Wang J."/>
            <person name="Spillane C."/>
            <person name="Cook D.R."/>
            <person name="May G.D."/>
            <person name="Xu X."/>
            <person name="Jackson S.A."/>
        </authorList>
    </citation>
    <scope>NUCLEOTIDE SEQUENCE [LARGE SCALE GENOMIC DNA]</scope>
</reference>
<dbReference type="PANTHER" id="PTHR11439:SF455">
    <property type="entry name" value="RLK (RECEPTOR-LIKE PROTEIN KINASE) 8, PUTATIVE-RELATED"/>
    <property type="match status" value="1"/>
</dbReference>
<dbReference type="Proteomes" id="UP000075243">
    <property type="component" value="Unassembled WGS sequence"/>
</dbReference>
<dbReference type="Pfam" id="PF07727">
    <property type="entry name" value="RVT_2"/>
    <property type="match status" value="1"/>
</dbReference>
<dbReference type="AlphaFoldDB" id="A0A151R3C3"/>
<feature type="domain" description="Reverse transcriptase Ty1/copia-type" evidence="1">
    <location>
        <begin position="6"/>
        <end position="88"/>
    </location>
</feature>
<dbReference type="SUPFAM" id="SSF56672">
    <property type="entry name" value="DNA/RNA polymerases"/>
    <property type="match status" value="1"/>
</dbReference>
<evidence type="ECO:0000313" key="2">
    <source>
        <dbReference type="EMBL" id="KYP37002.1"/>
    </source>
</evidence>
<dbReference type="InterPro" id="IPR043502">
    <property type="entry name" value="DNA/RNA_pol_sf"/>
</dbReference>
<protein>
    <recommendedName>
        <fullName evidence="1">Reverse transcriptase Ty1/copia-type domain-containing protein</fullName>
    </recommendedName>
</protein>
<dbReference type="EMBL" id="KQ484149">
    <property type="protein sequence ID" value="KYP37002.1"/>
    <property type="molecule type" value="Genomic_DNA"/>
</dbReference>